<dbReference type="PRINTS" id="PR00598">
    <property type="entry name" value="HTHMARR"/>
</dbReference>
<name>A0A2H0LQI5_9BACT</name>
<dbReference type="Pfam" id="PF01047">
    <property type="entry name" value="MarR"/>
    <property type="match status" value="1"/>
</dbReference>
<dbReference type="GO" id="GO:0003677">
    <property type="term" value="F:DNA binding"/>
    <property type="evidence" value="ECO:0007669"/>
    <property type="project" value="UniProtKB-KW"/>
</dbReference>
<evidence type="ECO:0000256" key="3">
    <source>
        <dbReference type="ARBA" id="ARBA00023163"/>
    </source>
</evidence>
<dbReference type="InterPro" id="IPR000835">
    <property type="entry name" value="HTH_MarR-typ"/>
</dbReference>
<evidence type="ECO:0000313" key="6">
    <source>
        <dbReference type="Proteomes" id="UP000230859"/>
    </source>
</evidence>
<dbReference type="InterPro" id="IPR036390">
    <property type="entry name" value="WH_DNA-bd_sf"/>
</dbReference>
<feature type="domain" description="HTH marR-type" evidence="4">
    <location>
        <begin position="6"/>
        <end position="138"/>
    </location>
</feature>
<dbReference type="SUPFAM" id="SSF46785">
    <property type="entry name" value="Winged helix' DNA-binding domain"/>
    <property type="match status" value="1"/>
</dbReference>
<dbReference type="PANTHER" id="PTHR42756:SF1">
    <property type="entry name" value="TRANSCRIPTIONAL REPRESSOR OF EMRAB OPERON"/>
    <property type="match status" value="1"/>
</dbReference>
<dbReference type="PANTHER" id="PTHR42756">
    <property type="entry name" value="TRANSCRIPTIONAL REGULATOR, MARR"/>
    <property type="match status" value="1"/>
</dbReference>
<protein>
    <recommendedName>
        <fullName evidence="4">HTH marR-type domain-containing protein</fullName>
    </recommendedName>
</protein>
<dbReference type="InterPro" id="IPR036388">
    <property type="entry name" value="WH-like_DNA-bd_sf"/>
</dbReference>
<evidence type="ECO:0000256" key="2">
    <source>
        <dbReference type="ARBA" id="ARBA00023125"/>
    </source>
</evidence>
<accession>A0A2H0LQI5</accession>
<evidence type="ECO:0000313" key="5">
    <source>
        <dbReference type="EMBL" id="PIQ86703.1"/>
    </source>
</evidence>
<dbReference type="Proteomes" id="UP000230859">
    <property type="component" value="Unassembled WGS sequence"/>
</dbReference>
<dbReference type="SMART" id="SM00347">
    <property type="entry name" value="HTH_MARR"/>
    <property type="match status" value="1"/>
</dbReference>
<dbReference type="Gene3D" id="1.10.10.10">
    <property type="entry name" value="Winged helix-like DNA-binding domain superfamily/Winged helix DNA-binding domain"/>
    <property type="match status" value="1"/>
</dbReference>
<reference evidence="5 6" key="1">
    <citation type="submission" date="2017-09" db="EMBL/GenBank/DDBJ databases">
        <title>Depth-based differentiation of microbial function through sediment-hosted aquifers and enrichment of novel symbionts in the deep terrestrial subsurface.</title>
        <authorList>
            <person name="Probst A.J."/>
            <person name="Ladd B."/>
            <person name="Jarett J.K."/>
            <person name="Geller-Mcgrath D.E."/>
            <person name="Sieber C.M."/>
            <person name="Emerson J.B."/>
            <person name="Anantharaman K."/>
            <person name="Thomas B.C."/>
            <person name="Malmstrom R."/>
            <person name="Stieglmeier M."/>
            <person name="Klingl A."/>
            <person name="Woyke T."/>
            <person name="Ryan C.M."/>
            <person name="Banfield J.F."/>
        </authorList>
    </citation>
    <scope>NUCLEOTIDE SEQUENCE [LARGE SCALE GENOMIC DNA]</scope>
    <source>
        <strain evidence="5">CG11_big_fil_rev_8_21_14_0_20_45_26</strain>
    </source>
</reference>
<dbReference type="PROSITE" id="PS50995">
    <property type="entry name" value="HTH_MARR_2"/>
    <property type="match status" value="1"/>
</dbReference>
<gene>
    <name evidence="5" type="ORF">COV74_03820</name>
</gene>
<sequence length="153" mass="17575">MADTNRQALEQQMRSVQSRFSRFYAKILDVKNLTVSQFSLLILVVDEGPLTMHDLALKLYLASSSVTNLVDRLEKRKMIARRVHPNDRRAFHIEATTKGKQVVQDIRKLTVEHISSELKGFDAAEMKTIVRFFGAMETILDQQLQQLKQEGQS</sequence>
<dbReference type="GO" id="GO:0003700">
    <property type="term" value="F:DNA-binding transcription factor activity"/>
    <property type="evidence" value="ECO:0007669"/>
    <property type="project" value="InterPro"/>
</dbReference>
<keyword evidence="3" id="KW-0804">Transcription</keyword>
<keyword evidence="2" id="KW-0238">DNA-binding</keyword>
<proteinExistence type="predicted"/>
<organism evidence="5 6">
    <name type="scientific">Candidatus Abzuiibacterium crystallinum</name>
    <dbReference type="NCBI Taxonomy" id="1974748"/>
    <lineage>
        <taxon>Bacteria</taxon>
        <taxon>Pseudomonadati</taxon>
        <taxon>Candidatus Omnitrophota</taxon>
        <taxon>Candidatus Abzuiibacterium</taxon>
    </lineage>
</organism>
<comment type="caution">
    <text evidence="5">The sequence shown here is derived from an EMBL/GenBank/DDBJ whole genome shotgun (WGS) entry which is preliminary data.</text>
</comment>
<keyword evidence="1" id="KW-0805">Transcription regulation</keyword>
<evidence type="ECO:0000256" key="1">
    <source>
        <dbReference type="ARBA" id="ARBA00023015"/>
    </source>
</evidence>
<dbReference type="EMBL" id="PCVY01000037">
    <property type="protein sequence ID" value="PIQ86703.1"/>
    <property type="molecule type" value="Genomic_DNA"/>
</dbReference>
<dbReference type="AlphaFoldDB" id="A0A2H0LQI5"/>
<evidence type="ECO:0000259" key="4">
    <source>
        <dbReference type="PROSITE" id="PS50995"/>
    </source>
</evidence>